<accession>A0A396SQ13</accession>
<dbReference type="RefSeq" id="WP_118875244.1">
    <property type="nucleotide sequence ID" value="NZ_QWEI01000002.1"/>
</dbReference>
<reference evidence="1 2" key="1">
    <citation type="submission" date="2018-08" db="EMBL/GenBank/DDBJ databases">
        <title>Lysinibacillus sp. YLB-03 draft genome sequence.</title>
        <authorList>
            <person name="Yu L."/>
        </authorList>
    </citation>
    <scope>NUCLEOTIDE SEQUENCE [LARGE SCALE GENOMIC DNA]</scope>
    <source>
        <strain evidence="1 2">YLB-03</strain>
    </source>
</reference>
<evidence type="ECO:0000313" key="2">
    <source>
        <dbReference type="Proteomes" id="UP000265692"/>
    </source>
</evidence>
<dbReference type="EMBL" id="QWEI01000002">
    <property type="protein sequence ID" value="RHW38209.1"/>
    <property type="molecule type" value="Genomic_DNA"/>
</dbReference>
<evidence type="ECO:0000313" key="1">
    <source>
        <dbReference type="EMBL" id="RHW38209.1"/>
    </source>
</evidence>
<keyword evidence="2" id="KW-1185">Reference proteome</keyword>
<proteinExistence type="predicted"/>
<sequence length="141" mass="16908">MDNKEARKLIELEATEIKKKIDAYDYKNRLRTITSPNNRDYEDDRKRFIKTMIEEGIDNVRNIAFPNFKDQVRSVKDKILSGYFVHNEPYVFLYYTFYSYVNIDKPVKEASEQYYEEVIEEFVEMSNRYNNIIASLQQGGE</sequence>
<organism evidence="1 2">
    <name type="scientific">Ureibacillus yapensis</name>
    <dbReference type="NCBI Taxonomy" id="2304605"/>
    <lineage>
        <taxon>Bacteria</taxon>
        <taxon>Bacillati</taxon>
        <taxon>Bacillota</taxon>
        <taxon>Bacilli</taxon>
        <taxon>Bacillales</taxon>
        <taxon>Caryophanaceae</taxon>
        <taxon>Ureibacillus</taxon>
    </lineage>
</organism>
<dbReference type="Proteomes" id="UP000265692">
    <property type="component" value="Unassembled WGS sequence"/>
</dbReference>
<name>A0A396SQ13_9BACL</name>
<dbReference type="AlphaFoldDB" id="A0A396SQ13"/>
<protein>
    <submittedName>
        <fullName evidence="1">Uncharacterized protein</fullName>
    </submittedName>
</protein>
<comment type="caution">
    <text evidence="1">The sequence shown here is derived from an EMBL/GenBank/DDBJ whole genome shotgun (WGS) entry which is preliminary data.</text>
</comment>
<gene>
    <name evidence="1" type="ORF">D1B33_04795</name>
</gene>